<feature type="transmembrane region" description="Helical" evidence="2">
    <location>
        <begin position="177"/>
        <end position="199"/>
    </location>
</feature>
<dbReference type="AlphaFoldDB" id="A0A840N9Z1"/>
<feature type="region of interest" description="Disordered" evidence="1">
    <location>
        <begin position="1"/>
        <end position="30"/>
    </location>
</feature>
<evidence type="ECO:0000256" key="2">
    <source>
        <dbReference type="SAM" id="Phobius"/>
    </source>
</evidence>
<sequence length="215" mass="22538">MTSPHDPWQQAGPPPPYPSAPPPGATPYGPAPGGFPQSGYDFAEPARPVAVECAFWIAIVVPLLVTVLYAVNSMLTQSFLIGTVGSDSGDPALNQEVVGLMAGISFAVFLFVVVFEVVLTALWITFGFKLRAGRTWARVVLTVFAAFWALYSVGGLITGEPGLTGALAADTPTPAGIVALGYAQSAVGLLAMAAFLVLVHLPASNRYFQASRFPR</sequence>
<evidence type="ECO:0000256" key="1">
    <source>
        <dbReference type="SAM" id="MobiDB-lite"/>
    </source>
</evidence>
<keyword evidence="2" id="KW-1133">Transmembrane helix</keyword>
<dbReference type="RefSeq" id="WP_184476013.1">
    <property type="nucleotide sequence ID" value="NZ_JACHIV010000001.1"/>
</dbReference>
<keyword evidence="2" id="KW-0472">Membrane</keyword>
<feature type="compositionally biased region" description="Pro residues" evidence="1">
    <location>
        <begin position="12"/>
        <end position="25"/>
    </location>
</feature>
<feature type="transmembrane region" description="Helical" evidence="2">
    <location>
        <begin position="97"/>
        <end position="124"/>
    </location>
</feature>
<keyword evidence="2" id="KW-0812">Transmembrane</keyword>
<protein>
    <submittedName>
        <fullName evidence="3">Uncharacterized protein</fullName>
    </submittedName>
</protein>
<reference evidence="3 4" key="1">
    <citation type="submission" date="2020-08" db="EMBL/GenBank/DDBJ databases">
        <title>Sequencing the genomes of 1000 actinobacteria strains.</title>
        <authorList>
            <person name="Klenk H.-P."/>
        </authorList>
    </citation>
    <scope>NUCLEOTIDE SEQUENCE [LARGE SCALE GENOMIC DNA]</scope>
    <source>
        <strain evidence="3 4">DSM 45582</strain>
    </source>
</reference>
<accession>A0A840N9Z1</accession>
<evidence type="ECO:0000313" key="3">
    <source>
        <dbReference type="EMBL" id="MBB5066945.1"/>
    </source>
</evidence>
<dbReference type="EMBL" id="JACHIV010000001">
    <property type="protein sequence ID" value="MBB5066945.1"/>
    <property type="molecule type" value="Genomic_DNA"/>
</dbReference>
<proteinExistence type="predicted"/>
<comment type="caution">
    <text evidence="3">The sequence shown here is derived from an EMBL/GenBank/DDBJ whole genome shotgun (WGS) entry which is preliminary data.</text>
</comment>
<evidence type="ECO:0000313" key="4">
    <source>
        <dbReference type="Proteomes" id="UP000580474"/>
    </source>
</evidence>
<feature type="transmembrane region" description="Helical" evidence="2">
    <location>
        <begin position="53"/>
        <end position="71"/>
    </location>
</feature>
<dbReference type="Proteomes" id="UP000580474">
    <property type="component" value="Unassembled WGS sequence"/>
</dbReference>
<keyword evidence="4" id="KW-1185">Reference proteome</keyword>
<organism evidence="3 4">
    <name type="scientific">Saccharopolyspora gloriosae</name>
    <dbReference type="NCBI Taxonomy" id="455344"/>
    <lineage>
        <taxon>Bacteria</taxon>
        <taxon>Bacillati</taxon>
        <taxon>Actinomycetota</taxon>
        <taxon>Actinomycetes</taxon>
        <taxon>Pseudonocardiales</taxon>
        <taxon>Pseudonocardiaceae</taxon>
        <taxon>Saccharopolyspora</taxon>
    </lineage>
</organism>
<feature type="transmembrane region" description="Helical" evidence="2">
    <location>
        <begin position="136"/>
        <end position="157"/>
    </location>
</feature>
<gene>
    <name evidence="3" type="ORF">BJ969_000033</name>
</gene>
<name>A0A840N9Z1_9PSEU</name>